<feature type="signal peptide" evidence="2">
    <location>
        <begin position="1"/>
        <end position="17"/>
    </location>
</feature>
<feature type="region of interest" description="Disordered" evidence="1">
    <location>
        <begin position="125"/>
        <end position="176"/>
    </location>
</feature>
<keyword evidence="2" id="KW-0732">Signal</keyword>
<proteinExistence type="predicted"/>
<dbReference type="AlphaFoldDB" id="A0A0K8SYB1"/>
<feature type="compositionally biased region" description="Basic and acidic residues" evidence="1">
    <location>
        <begin position="160"/>
        <end position="169"/>
    </location>
</feature>
<protein>
    <submittedName>
        <fullName evidence="3">Uncharacterized protein</fullName>
    </submittedName>
</protein>
<feature type="region of interest" description="Disordered" evidence="1">
    <location>
        <begin position="31"/>
        <end position="105"/>
    </location>
</feature>
<evidence type="ECO:0000313" key="3">
    <source>
        <dbReference type="EMBL" id="JAG58214.1"/>
    </source>
</evidence>
<reference evidence="3" key="1">
    <citation type="submission" date="2014-09" db="EMBL/GenBank/DDBJ databases">
        <authorList>
            <person name="Magalhaes I.L.F."/>
            <person name="Oliveira U."/>
            <person name="Santos F.R."/>
            <person name="Vidigal T.H.D.A."/>
            <person name="Brescovit A.D."/>
            <person name="Santos A.J."/>
        </authorList>
    </citation>
    <scope>NUCLEOTIDE SEQUENCE</scope>
</reference>
<evidence type="ECO:0000256" key="2">
    <source>
        <dbReference type="SAM" id="SignalP"/>
    </source>
</evidence>
<dbReference type="EMBL" id="GBRD01007607">
    <property type="protein sequence ID" value="JAG58214.1"/>
    <property type="molecule type" value="Transcribed_RNA"/>
</dbReference>
<name>A0A0K8SYB1_LYGHE</name>
<feature type="compositionally biased region" description="Low complexity" evidence="1">
    <location>
        <begin position="148"/>
        <end position="159"/>
    </location>
</feature>
<feature type="compositionally biased region" description="Polar residues" evidence="1">
    <location>
        <begin position="37"/>
        <end position="57"/>
    </location>
</feature>
<feature type="chain" id="PRO_5005519681" evidence="2">
    <location>
        <begin position="18"/>
        <end position="176"/>
    </location>
</feature>
<evidence type="ECO:0000256" key="1">
    <source>
        <dbReference type="SAM" id="MobiDB-lite"/>
    </source>
</evidence>
<accession>A0A0K8SYB1</accession>
<sequence length="176" mass="18798">MIFQAVLFVLAASESLATPSQSFLHHVELPVSKPDSSEGSGVQENSTVEENNTTGTINADGARQKRAAQEDSLGDLLTLPDKEMPEGGKSTEATTTLKMAADTPEGFSMDPVLLERTRRLYVRSVDNEMPDGKSNVAPSAQNATSNSADAPLDLAVAPPVEKKLRESPDKLSQCQQ</sequence>
<organism evidence="3">
    <name type="scientific">Lygus hesperus</name>
    <name type="common">Western plant bug</name>
    <dbReference type="NCBI Taxonomy" id="30085"/>
    <lineage>
        <taxon>Eukaryota</taxon>
        <taxon>Metazoa</taxon>
        <taxon>Ecdysozoa</taxon>
        <taxon>Arthropoda</taxon>
        <taxon>Hexapoda</taxon>
        <taxon>Insecta</taxon>
        <taxon>Pterygota</taxon>
        <taxon>Neoptera</taxon>
        <taxon>Paraneoptera</taxon>
        <taxon>Hemiptera</taxon>
        <taxon>Heteroptera</taxon>
        <taxon>Panheteroptera</taxon>
        <taxon>Cimicomorpha</taxon>
        <taxon>Miridae</taxon>
        <taxon>Mirini</taxon>
        <taxon>Lygus</taxon>
    </lineage>
</organism>
<feature type="compositionally biased region" description="Polar residues" evidence="1">
    <location>
        <begin position="136"/>
        <end position="147"/>
    </location>
</feature>